<sequence>MEQQQQVEEAELISLHEDPLPCWTKSNLSKFENEALRQLSENNDIVIKPADKGSAVVLMDRKDYLWEGHRQLSDQNYYTKLDRPIYKDTIPLVNKILLSLYNKKFINHKQMSYLQGNNEPRMRRFYLLPKIHKKERRPIVSDCESETYRTAEYIDYYLNPLSILPSLGTIHLQLDTQDT</sequence>
<reference evidence="1" key="2">
    <citation type="submission" date="2025-09" db="UniProtKB">
        <authorList>
            <consortium name="Ensembl"/>
        </authorList>
    </citation>
    <scope>IDENTIFICATION</scope>
</reference>
<keyword evidence="2" id="KW-1185">Reference proteome</keyword>
<dbReference type="AlphaFoldDB" id="A0A8C9ZVX9"/>
<name>A0A8C9ZVX9_SANLU</name>
<dbReference type="Proteomes" id="UP000694568">
    <property type="component" value="Unplaced"/>
</dbReference>
<dbReference type="GeneTree" id="ENSGT00940000154669"/>
<organism evidence="1 2">
    <name type="scientific">Sander lucioperca</name>
    <name type="common">Pike-perch</name>
    <name type="synonym">Perca lucioperca</name>
    <dbReference type="NCBI Taxonomy" id="283035"/>
    <lineage>
        <taxon>Eukaryota</taxon>
        <taxon>Metazoa</taxon>
        <taxon>Chordata</taxon>
        <taxon>Craniata</taxon>
        <taxon>Vertebrata</taxon>
        <taxon>Euteleostomi</taxon>
        <taxon>Actinopterygii</taxon>
        <taxon>Neopterygii</taxon>
        <taxon>Teleostei</taxon>
        <taxon>Neoteleostei</taxon>
        <taxon>Acanthomorphata</taxon>
        <taxon>Eupercaria</taxon>
        <taxon>Perciformes</taxon>
        <taxon>Percoidei</taxon>
        <taxon>Percidae</taxon>
        <taxon>Luciopercinae</taxon>
        <taxon>Sander</taxon>
    </lineage>
</organism>
<accession>A0A8C9ZVX9</accession>
<dbReference type="Ensembl" id="ENSSLUT00000047742.1">
    <property type="protein sequence ID" value="ENSSLUP00000046315.1"/>
    <property type="gene ID" value="ENSSLUG00000020387.1"/>
</dbReference>
<reference evidence="1" key="1">
    <citation type="submission" date="2025-08" db="UniProtKB">
        <authorList>
            <consortium name="Ensembl"/>
        </authorList>
    </citation>
    <scope>IDENTIFICATION</scope>
</reference>
<proteinExistence type="predicted"/>
<protein>
    <submittedName>
        <fullName evidence="1">Uncharacterized protein</fullName>
    </submittedName>
</protein>
<evidence type="ECO:0000313" key="2">
    <source>
        <dbReference type="Proteomes" id="UP000694568"/>
    </source>
</evidence>
<evidence type="ECO:0000313" key="1">
    <source>
        <dbReference type="Ensembl" id="ENSSLUP00000046315.1"/>
    </source>
</evidence>